<evidence type="ECO:0000256" key="1">
    <source>
        <dbReference type="SAM" id="Coils"/>
    </source>
</evidence>
<keyword evidence="2" id="KW-0812">Transmembrane</keyword>
<accession>A0A067BTQ6</accession>
<reference evidence="4 5" key="1">
    <citation type="journal article" date="2013" name="PLoS Genet.">
        <title>Distinctive expansion of potential virulence genes in the genome of the oomycete fish pathogen Saprolegnia parasitica.</title>
        <authorList>
            <person name="Jiang R.H."/>
            <person name="de Bruijn I."/>
            <person name="Haas B.J."/>
            <person name="Belmonte R."/>
            <person name="Lobach L."/>
            <person name="Christie J."/>
            <person name="van den Ackerveken G."/>
            <person name="Bottin A."/>
            <person name="Bulone V."/>
            <person name="Diaz-Moreno S.M."/>
            <person name="Dumas B."/>
            <person name="Fan L."/>
            <person name="Gaulin E."/>
            <person name="Govers F."/>
            <person name="Grenville-Briggs L.J."/>
            <person name="Horner N.R."/>
            <person name="Levin J.Z."/>
            <person name="Mammella M."/>
            <person name="Meijer H.J."/>
            <person name="Morris P."/>
            <person name="Nusbaum C."/>
            <person name="Oome S."/>
            <person name="Phillips A.J."/>
            <person name="van Rooyen D."/>
            <person name="Rzeszutek E."/>
            <person name="Saraiva M."/>
            <person name="Secombes C.J."/>
            <person name="Seidl M.F."/>
            <person name="Snel B."/>
            <person name="Stassen J.H."/>
            <person name="Sykes S."/>
            <person name="Tripathy S."/>
            <person name="van den Berg H."/>
            <person name="Vega-Arreguin J.C."/>
            <person name="Wawra S."/>
            <person name="Young S.K."/>
            <person name="Zeng Q."/>
            <person name="Dieguez-Uribeondo J."/>
            <person name="Russ C."/>
            <person name="Tyler B.M."/>
            <person name="van West P."/>
        </authorList>
    </citation>
    <scope>NUCLEOTIDE SEQUENCE [LARGE SCALE GENOMIC DNA]</scope>
    <source>
        <strain evidence="4 5">CBS 223.65</strain>
    </source>
</reference>
<evidence type="ECO:0000256" key="2">
    <source>
        <dbReference type="SAM" id="Phobius"/>
    </source>
</evidence>
<keyword evidence="5" id="KW-1185">Reference proteome</keyword>
<dbReference type="AlphaFoldDB" id="A0A067BTQ6"/>
<dbReference type="VEuPathDB" id="FungiDB:SPRG_16952"/>
<proteinExistence type="predicted"/>
<dbReference type="GeneID" id="24138529"/>
<dbReference type="RefSeq" id="XP_012211637.1">
    <property type="nucleotide sequence ID" value="XM_012356247.1"/>
</dbReference>
<keyword evidence="2" id="KW-0472">Membrane</keyword>
<dbReference type="KEGG" id="spar:SPRG_16952"/>
<protein>
    <submittedName>
        <fullName evidence="4">Uncharacterized protein</fullName>
    </submittedName>
</protein>
<keyword evidence="3" id="KW-0732">Signal</keyword>
<evidence type="ECO:0000313" key="4">
    <source>
        <dbReference type="EMBL" id="KDO17656.1"/>
    </source>
</evidence>
<feature type="signal peptide" evidence="3">
    <location>
        <begin position="1"/>
        <end position="18"/>
    </location>
</feature>
<dbReference type="PROSITE" id="PS51257">
    <property type="entry name" value="PROKAR_LIPOPROTEIN"/>
    <property type="match status" value="1"/>
</dbReference>
<evidence type="ECO:0000256" key="3">
    <source>
        <dbReference type="SAM" id="SignalP"/>
    </source>
</evidence>
<keyword evidence="2" id="KW-1133">Transmembrane helix</keyword>
<keyword evidence="1" id="KW-0175">Coiled coil</keyword>
<feature type="chain" id="PRO_5001633713" evidence="3">
    <location>
        <begin position="19"/>
        <end position="194"/>
    </location>
</feature>
<dbReference type="EMBL" id="KK583599">
    <property type="protein sequence ID" value="KDO17656.1"/>
    <property type="molecule type" value="Genomic_DNA"/>
</dbReference>
<sequence length="194" mass="20382">MRSLLILLALLLLTAVDATSVSTTAPIASACQVCASTGRCLNAGPNGDAGKYCGVLLDKAALTSQACCCSVAQICPTPSQGAVCDCAGVKTAPPEKASYDYTWVIVVASTVGPFFLFALCAVCLGWIDSCSQCCAERRQRKVAKQRERAKRQRERDEQERAEAAMPQAVIVSEIPAPTALYVAQATPVYAGASK</sequence>
<evidence type="ECO:0000313" key="5">
    <source>
        <dbReference type="Proteomes" id="UP000030745"/>
    </source>
</evidence>
<organism evidence="4 5">
    <name type="scientific">Saprolegnia parasitica (strain CBS 223.65)</name>
    <dbReference type="NCBI Taxonomy" id="695850"/>
    <lineage>
        <taxon>Eukaryota</taxon>
        <taxon>Sar</taxon>
        <taxon>Stramenopiles</taxon>
        <taxon>Oomycota</taxon>
        <taxon>Saprolegniomycetes</taxon>
        <taxon>Saprolegniales</taxon>
        <taxon>Saprolegniaceae</taxon>
        <taxon>Saprolegnia</taxon>
    </lineage>
</organism>
<feature type="transmembrane region" description="Helical" evidence="2">
    <location>
        <begin position="101"/>
        <end position="127"/>
    </location>
</feature>
<gene>
    <name evidence="4" type="ORF">SPRG_16952</name>
</gene>
<name>A0A067BTQ6_SAPPC</name>
<feature type="coiled-coil region" evidence="1">
    <location>
        <begin position="135"/>
        <end position="164"/>
    </location>
</feature>
<dbReference type="Proteomes" id="UP000030745">
    <property type="component" value="Unassembled WGS sequence"/>
</dbReference>